<evidence type="ECO:0000313" key="1">
    <source>
        <dbReference type="EMBL" id="AKA49928.1"/>
    </source>
</evidence>
<dbReference type="HOGENOM" id="CLU_1364961_0_0_14"/>
<accession>A0A0D5ZJ30</accession>
<dbReference type="EMBL" id="CP011021">
    <property type="protein sequence ID" value="AKA49928.1"/>
    <property type="molecule type" value="Genomic_DNA"/>
</dbReference>
<name>A0A0D5ZJ30_9BACT</name>
<dbReference type="Proteomes" id="UP000032722">
    <property type="component" value="Chromosome"/>
</dbReference>
<dbReference type="PATRIC" id="fig|29556.3.peg.305"/>
<reference evidence="1 2" key="1">
    <citation type="journal article" date="2015" name="Genome Announc.">
        <title>Complete Genome Sequence of Mycoplasma meleagridis, a Possible Emerging Pathogen in Chickens.</title>
        <authorList>
            <person name="Abolnik C."/>
        </authorList>
    </citation>
    <scope>NUCLEOTIDE SEQUENCE [LARGE SCALE GENOMIC DNA]</scope>
    <source>
        <strain evidence="1 2">B2096 8B</strain>
    </source>
</reference>
<dbReference type="KEGG" id="mgb:VO56_01505"/>
<organism evidence="2">
    <name type="scientific">Mycoplasmopsis gallinacea</name>
    <dbReference type="NCBI Taxonomy" id="29556"/>
    <lineage>
        <taxon>Bacteria</taxon>
        <taxon>Bacillati</taxon>
        <taxon>Mycoplasmatota</taxon>
        <taxon>Mycoplasmoidales</taxon>
        <taxon>Metamycoplasmataceae</taxon>
        <taxon>Mycoplasmopsis</taxon>
    </lineage>
</organism>
<proteinExistence type="predicted"/>
<protein>
    <submittedName>
        <fullName evidence="1">Uncharacterized protein</fullName>
    </submittedName>
</protein>
<dbReference type="AlphaFoldDB" id="A0A0D5ZJ30"/>
<evidence type="ECO:0000313" key="2">
    <source>
        <dbReference type="Proteomes" id="UP000032722"/>
    </source>
</evidence>
<sequence length="200" mass="23739">MDSTIEIEIDKDFLSTILPSQFKSSTRDNLDEVIKFKDKTLYNKFLLDYFIPDDEKGDLYLIFKPLDDTYFEIDSVYYYKISGLKQRYMDFEFPQEVLNKNKISYLNNVGSEVKLASGKFVNYLKTVDGSYPLKWFLLTAGHPLIDEFDLEEFDLEIFNLDHNLNVKATVFWDGRDYWPNTKNINLLIYPLIMQIIIQHF</sequence>
<gene>
    <name evidence="1" type="ORF">VO56_01505</name>
</gene>